<feature type="coiled-coil region" evidence="6">
    <location>
        <begin position="127"/>
        <end position="154"/>
    </location>
</feature>
<dbReference type="PANTHER" id="PTHR30603">
    <property type="entry name" value="RNA POLYMERASE SIGMA FACTOR RPO"/>
    <property type="match status" value="1"/>
</dbReference>
<evidence type="ECO:0000256" key="5">
    <source>
        <dbReference type="ARBA" id="ARBA00023163"/>
    </source>
</evidence>
<name>A0A7J7IIL7_9RHOD</name>
<organism evidence="9 10">
    <name type="scientific">Cyanidiococcus yangmingshanensis</name>
    <dbReference type="NCBI Taxonomy" id="2690220"/>
    <lineage>
        <taxon>Eukaryota</taxon>
        <taxon>Rhodophyta</taxon>
        <taxon>Bangiophyceae</taxon>
        <taxon>Cyanidiales</taxon>
        <taxon>Cyanidiaceae</taxon>
        <taxon>Cyanidiococcus</taxon>
    </lineage>
</organism>
<keyword evidence="10" id="KW-1185">Reference proteome</keyword>
<comment type="caution">
    <text evidence="9">The sequence shown here is derived from an EMBL/GenBank/DDBJ whole genome shotgun (WGS) entry which is preliminary data.</text>
</comment>
<dbReference type="PRINTS" id="PR00046">
    <property type="entry name" value="SIGMA70FCT"/>
</dbReference>
<dbReference type="Pfam" id="PF04545">
    <property type="entry name" value="Sigma70_r4"/>
    <property type="match status" value="1"/>
</dbReference>
<dbReference type="InterPro" id="IPR014284">
    <property type="entry name" value="RNA_pol_sigma-70_dom"/>
</dbReference>
<dbReference type="OrthoDB" id="206108at2759"/>
<evidence type="ECO:0000256" key="2">
    <source>
        <dbReference type="ARBA" id="ARBA00023015"/>
    </source>
</evidence>
<keyword evidence="5" id="KW-0804">Transcription</keyword>
<dbReference type="InterPro" id="IPR013325">
    <property type="entry name" value="RNA_pol_sigma_r2"/>
</dbReference>
<sequence length="434" mass="49999">MERSEQGIRKPRKSKLQTLTEVAKARLREEQRRKQQQREEAAPERMDADQHSVALPDQQRMPIDASKAPVMDQATASEERVLGDAAAGVPTERSNVEDQQRVTTADRARRDSLYDYLDEIRRYELIEHEEEVALAREIQELNRMEEKRQDLEKRLRRPPTHHEWAQALKLGSVAALQEALARGHRARNRLVTSNLRLVNAIVNRFTRRAETLGITTSDLMQEGSIGLIRAAERFDGSRGYRFSTFASWWIRASIFRTMDEASRLIRLPSRVTDAYQRLRKLRRALSTELGREPSEQELADQAGMTPDKVRFVFEQVNRQVLSYDRGIDTSEDPDPDSSSFVESIADPRDEEELVDSFMKDAVLGLLRSVLSDREIFVLTLRFGLEDDEPKTLQEVASILKVSKERVRQISFGALAKLRKSSTAERLRTEFAEYF</sequence>
<evidence type="ECO:0000256" key="7">
    <source>
        <dbReference type="SAM" id="MobiDB-lite"/>
    </source>
</evidence>
<dbReference type="InterPro" id="IPR007624">
    <property type="entry name" value="RNA_pol_sigma70_r3"/>
</dbReference>
<protein>
    <recommendedName>
        <fullName evidence="8">RNA polymerase sigma-70 domain-containing protein</fullName>
    </recommendedName>
</protein>
<gene>
    <name evidence="9" type="ORF">F1559_001213</name>
</gene>
<accession>A0A7J7IIL7</accession>
<keyword evidence="2" id="KW-0805">Transcription regulation</keyword>
<evidence type="ECO:0000256" key="6">
    <source>
        <dbReference type="SAM" id="Coils"/>
    </source>
</evidence>
<dbReference type="PANTHER" id="PTHR30603:SF47">
    <property type="entry name" value="RNA POLYMERASE SIGMA FACTOR SIGD, CHLOROPLASTIC"/>
    <property type="match status" value="1"/>
</dbReference>
<feature type="region of interest" description="Disordered" evidence="7">
    <location>
        <begin position="85"/>
        <end position="105"/>
    </location>
</feature>
<keyword evidence="4" id="KW-0238">DNA-binding</keyword>
<dbReference type="InterPro" id="IPR050239">
    <property type="entry name" value="Sigma-70_RNA_pol_init_factors"/>
</dbReference>
<dbReference type="InterPro" id="IPR007630">
    <property type="entry name" value="RNA_pol_sigma70_r4"/>
</dbReference>
<dbReference type="GO" id="GO:0006352">
    <property type="term" value="P:DNA-templated transcription initiation"/>
    <property type="evidence" value="ECO:0007669"/>
    <property type="project" value="InterPro"/>
</dbReference>
<evidence type="ECO:0000256" key="1">
    <source>
        <dbReference type="ARBA" id="ARBA00007788"/>
    </source>
</evidence>
<dbReference type="Pfam" id="PF00140">
    <property type="entry name" value="Sigma70_r1_2"/>
    <property type="match status" value="1"/>
</dbReference>
<dbReference type="Pfam" id="PF04542">
    <property type="entry name" value="Sigma70_r2"/>
    <property type="match status" value="1"/>
</dbReference>
<feature type="compositionally biased region" description="Basic and acidic residues" evidence="7">
    <location>
        <begin position="23"/>
        <end position="50"/>
    </location>
</feature>
<evidence type="ECO:0000256" key="4">
    <source>
        <dbReference type="ARBA" id="ARBA00023125"/>
    </source>
</evidence>
<dbReference type="GO" id="GO:0016987">
    <property type="term" value="F:sigma factor activity"/>
    <property type="evidence" value="ECO:0007669"/>
    <property type="project" value="UniProtKB-KW"/>
</dbReference>
<keyword evidence="6" id="KW-0175">Coiled coil</keyword>
<dbReference type="InterPro" id="IPR000943">
    <property type="entry name" value="RNA_pol_sigma70"/>
</dbReference>
<comment type="similarity">
    <text evidence="1">Belongs to the sigma-70 factor family.</text>
</comment>
<dbReference type="GO" id="GO:0003677">
    <property type="term" value="F:DNA binding"/>
    <property type="evidence" value="ECO:0007669"/>
    <property type="project" value="UniProtKB-KW"/>
</dbReference>
<dbReference type="AlphaFoldDB" id="A0A7J7IIL7"/>
<dbReference type="EMBL" id="VWRR01000008">
    <property type="protein sequence ID" value="KAF6002943.1"/>
    <property type="molecule type" value="Genomic_DNA"/>
</dbReference>
<dbReference type="SUPFAM" id="SSF88946">
    <property type="entry name" value="Sigma2 domain of RNA polymerase sigma factors"/>
    <property type="match status" value="1"/>
</dbReference>
<feature type="domain" description="RNA polymerase sigma-70" evidence="8">
    <location>
        <begin position="218"/>
        <end position="231"/>
    </location>
</feature>
<dbReference type="Proteomes" id="UP000530660">
    <property type="component" value="Unassembled WGS sequence"/>
</dbReference>
<feature type="compositionally biased region" description="Basic and acidic residues" evidence="7">
    <location>
        <begin position="94"/>
        <end position="105"/>
    </location>
</feature>
<reference evidence="9 10" key="1">
    <citation type="journal article" date="2020" name="J. Phycol.">
        <title>Comparative genome analysis reveals Cyanidiococcus gen. nov., a new extremophilic red algal genus sister to Cyanidioschyzon (Cyanidioschyzonaceae, Rhodophyta).</title>
        <authorList>
            <person name="Liu S.-L."/>
            <person name="Chiang Y.-R."/>
            <person name="Yoon H.S."/>
            <person name="Fu H.-Y."/>
        </authorList>
    </citation>
    <scope>NUCLEOTIDE SEQUENCE [LARGE SCALE GENOMIC DNA]</scope>
    <source>
        <strain evidence="9 10">THAL066</strain>
    </source>
</reference>
<dbReference type="InterPro" id="IPR013324">
    <property type="entry name" value="RNA_pol_sigma_r3/r4-like"/>
</dbReference>
<dbReference type="Pfam" id="PF04539">
    <property type="entry name" value="Sigma70_r3"/>
    <property type="match status" value="1"/>
</dbReference>
<dbReference type="InterPro" id="IPR007627">
    <property type="entry name" value="RNA_pol_sigma70_r2"/>
</dbReference>
<evidence type="ECO:0000313" key="10">
    <source>
        <dbReference type="Proteomes" id="UP000530660"/>
    </source>
</evidence>
<dbReference type="InterPro" id="IPR036388">
    <property type="entry name" value="WH-like_DNA-bd_sf"/>
</dbReference>
<dbReference type="SUPFAM" id="SSF88659">
    <property type="entry name" value="Sigma3 and sigma4 domains of RNA polymerase sigma factors"/>
    <property type="match status" value="2"/>
</dbReference>
<dbReference type="Gene3D" id="1.20.120.1810">
    <property type="match status" value="1"/>
</dbReference>
<dbReference type="InterPro" id="IPR009042">
    <property type="entry name" value="RNA_pol_sigma70_r1_2"/>
</dbReference>
<evidence type="ECO:0000256" key="3">
    <source>
        <dbReference type="ARBA" id="ARBA00023082"/>
    </source>
</evidence>
<evidence type="ECO:0000259" key="8">
    <source>
        <dbReference type="PROSITE" id="PS00715"/>
    </source>
</evidence>
<keyword evidence="3" id="KW-0731">Sigma factor</keyword>
<evidence type="ECO:0000313" key="9">
    <source>
        <dbReference type="EMBL" id="KAF6002943.1"/>
    </source>
</evidence>
<proteinExistence type="inferred from homology"/>
<feature type="region of interest" description="Disordered" evidence="7">
    <location>
        <begin position="1"/>
        <end position="65"/>
    </location>
</feature>
<dbReference type="Gene3D" id="1.10.10.10">
    <property type="entry name" value="Winged helix-like DNA-binding domain superfamily/Winged helix DNA-binding domain"/>
    <property type="match status" value="2"/>
</dbReference>
<dbReference type="PROSITE" id="PS00715">
    <property type="entry name" value="SIGMA70_1"/>
    <property type="match status" value="1"/>
</dbReference>
<dbReference type="NCBIfam" id="TIGR02937">
    <property type="entry name" value="sigma70-ECF"/>
    <property type="match status" value="1"/>
</dbReference>